<dbReference type="PROSITE" id="PS51199">
    <property type="entry name" value="SF4_HELICASE"/>
    <property type="match status" value="1"/>
</dbReference>
<proteinExistence type="inferred from homology"/>
<dbReference type="SUPFAM" id="SSF52540">
    <property type="entry name" value="P-loop containing nucleoside triphosphate hydrolases"/>
    <property type="match status" value="1"/>
</dbReference>
<dbReference type="GO" id="GO:0016787">
    <property type="term" value="F:hydrolase activity"/>
    <property type="evidence" value="ECO:0007669"/>
    <property type="project" value="UniProtKB-KW"/>
</dbReference>
<name>A0A9X2B6Z2_9GAMM</name>
<evidence type="ECO:0000256" key="11">
    <source>
        <dbReference type="NCBIfam" id="TIGR00665"/>
    </source>
</evidence>
<keyword evidence="8 12" id="KW-0238">DNA-binding</keyword>
<feature type="domain" description="SF4 helicase" evidence="14">
    <location>
        <begin position="204"/>
        <end position="470"/>
    </location>
</feature>
<evidence type="ECO:0000256" key="13">
    <source>
        <dbReference type="SAM" id="MobiDB-lite"/>
    </source>
</evidence>
<dbReference type="RefSeq" id="WP_241572887.1">
    <property type="nucleotide sequence ID" value="NZ_JAKUML010000016.1"/>
</dbReference>
<dbReference type="NCBIfam" id="NF004384">
    <property type="entry name" value="PRK05748.1"/>
    <property type="match status" value="1"/>
</dbReference>
<evidence type="ECO:0000313" key="16">
    <source>
        <dbReference type="Proteomes" id="UP001139701"/>
    </source>
</evidence>
<keyword evidence="5 12" id="KW-0378">Hydrolase</keyword>
<dbReference type="GO" id="GO:0043139">
    <property type="term" value="F:5'-3' DNA helicase activity"/>
    <property type="evidence" value="ECO:0007669"/>
    <property type="project" value="UniProtKB-EC"/>
</dbReference>
<dbReference type="GO" id="GO:0006269">
    <property type="term" value="P:DNA replication, synthesis of primer"/>
    <property type="evidence" value="ECO:0007669"/>
    <property type="project" value="UniProtKB-UniRule"/>
</dbReference>
<keyword evidence="9" id="KW-0413">Isomerase</keyword>
<dbReference type="GO" id="GO:0005524">
    <property type="term" value="F:ATP binding"/>
    <property type="evidence" value="ECO:0007669"/>
    <property type="project" value="UniProtKB-UniRule"/>
</dbReference>
<dbReference type="GO" id="GO:0003677">
    <property type="term" value="F:DNA binding"/>
    <property type="evidence" value="ECO:0007669"/>
    <property type="project" value="UniProtKB-UniRule"/>
</dbReference>
<dbReference type="InterPro" id="IPR016136">
    <property type="entry name" value="DNA_helicase_N/primase_C"/>
</dbReference>
<keyword evidence="4 12" id="KW-0547">Nucleotide-binding</keyword>
<dbReference type="CDD" id="cd00984">
    <property type="entry name" value="DnaB_C"/>
    <property type="match status" value="1"/>
</dbReference>
<keyword evidence="16" id="KW-1185">Reference proteome</keyword>
<organism evidence="15 16">
    <name type="scientific">Acinetobacter sedimenti</name>
    <dbReference type="NCBI Taxonomy" id="2919922"/>
    <lineage>
        <taxon>Bacteria</taxon>
        <taxon>Pseudomonadati</taxon>
        <taxon>Pseudomonadota</taxon>
        <taxon>Gammaproteobacteria</taxon>
        <taxon>Moraxellales</taxon>
        <taxon>Moraxellaceae</taxon>
        <taxon>Acinetobacter</taxon>
    </lineage>
</organism>
<dbReference type="GO" id="GO:0005829">
    <property type="term" value="C:cytosol"/>
    <property type="evidence" value="ECO:0007669"/>
    <property type="project" value="TreeGrafter"/>
</dbReference>
<keyword evidence="2 12" id="KW-0639">Primosome</keyword>
<dbReference type="FunFam" id="3.40.50.300:FF:000076">
    <property type="entry name" value="Replicative DNA helicase"/>
    <property type="match status" value="1"/>
</dbReference>
<dbReference type="Gene3D" id="3.40.50.300">
    <property type="entry name" value="P-loop containing nucleotide triphosphate hydrolases"/>
    <property type="match status" value="1"/>
</dbReference>
<evidence type="ECO:0000256" key="8">
    <source>
        <dbReference type="ARBA" id="ARBA00023125"/>
    </source>
</evidence>
<dbReference type="PANTHER" id="PTHR30153:SF2">
    <property type="entry name" value="REPLICATIVE DNA HELICASE"/>
    <property type="match status" value="1"/>
</dbReference>
<dbReference type="Gene3D" id="1.10.860.10">
    <property type="entry name" value="DNAb Helicase, Chain A"/>
    <property type="match status" value="1"/>
</dbReference>
<evidence type="ECO:0000256" key="12">
    <source>
        <dbReference type="RuleBase" id="RU362085"/>
    </source>
</evidence>
<evidence type="ECO:0000256" key="10">
    <source>
        <dbReference type="ARBA" id="ARBA00048954"/>
    </source>
</evidence>
<comment type="catalytic activity">
    <reaction evidence="10 12">
        <text>ATP + H2O = ADP + phosphate + H(+)</text>
        <dbReference type="Rhea" id="RHEA:13065"/>
        <dbReference type="ChEBI" id="CHEBI:15377"/>
        <dbReference type="ChEBI" id="CHEBI:15378"/>
        <dbReference type="ChEBI" id="CHEBI:30616"/>
        <dbReference type="ChEBI" id="CHEBI:43474"/>
        <dbReference type="ChEBI" id="CHEBI:456216"/>
        <dbReference type="EC" id="5.6.2.3"/>
    </reaction>
</comment>
<dbReference type="EMBL" id="JAKUML010000016">
    <property type="protein sequence ID" value="MCJ8147218.1"/>
    <property type="molecule type" value="Genomic_DNA"/>
</dbReference>
<dbReference type="Proteomes" id="UP001139701">
    <property type="component" value="Unassembled WGS sequence"/>
</dbReference>
<dbReference type="InterPro" id="IPR007692">
    <property type="entry name" value="DNA_helicase_DnaB"/>
</dbReference>
<dbReference type="GO" id="GO:0042802">
    <property type="term" value="F:identical protein binding"/>
    <property type="evidence" value="ECO:0007669"/>
    <property type="project" value="UniProtKB-ARBA"/>
</dbReference>
<evidence type="ECO:0000256" key="4">
    <source>
        <dbReference type="ARBA" id="ARBA00022741"/>
    </source>
</evidence>
<dbReference type="InterPro" id="IPR007693">
    <property type="entry name" value="DNA_helicase_DnaB-like_N"/>
</dbReference>
<dbReference type="InterPro" id="IPR007694">
    <property type="entry name" value="DNA_helicase_DnaB-like_C"/>
</dbReference>
<evidence type="ECO:0000313" key="15">
    <source>
        <dbReference type="EMBL" id="MCJ8147218.1"/>
    </source>
</evidence>
<dbReference type="PANTHER" id="PTHR30153">
    <property type="entry name" value="REPLICATIVE DNA HELICASE DNAB"/>
    <property type="match status" value="1"/>
</dbReference>
<dbReference type="SUPFAM" id="SSF48024">
    <property type="entry name" value="N-terminal domain of DnaB helicase"/>
    <property type="match status" value="1"/>
</dbReference>
<dbReference type="GO" id="GO:1990077">
    <property type="term" value="C:primosome complex"/>
    <property type="evidence" value="ECO:0007669"/>
    <property type="project" value="UniProtKB-UniRule"/>
</dbReference>
<comment type="similarity">
    <text evidence="1 12">Belongs to the helicase family. DnaB subfamily.</text>
</comment>
<dbReference type="Pfam" id="PF00772">
    <property type="entry name" value="DnaB"/>
    <property type="match status" value="1"/>
</dbReference>
<keyword evidence="3 12" id="KW-0235">DNA replication</keyword>
<evidence type="ECO:0000256" key="5">
    <source>
        <dbReference type="ARBA" id="ARBA00022801"/>
    </source>
</evidence>
<sequence length="478" mass="53297">MVATDSTAKKTKKSSSTELSENNPNLRTPPHNLTMEQAVLAALMTVAESWESVADILLENEFYATRHRHIFRAIKNLADSNQPYDAVMVNDWLTNQHMLEDAGGEAYLMQLLAESPPSLFNLPAYAEKVKETATLRNMISVGNEILRTAYDPKGQSVRDILDRAETNIFSLAEQYNNRQSQSGPQSISDVTAKVVTKLDELSKLEGNITGLTTGFLELDNKTYGMQSGDLIIVAARPSMGKTTFAMNLVESVLFNCDLPALVFSMEMPADSIAMRLISAFGRVNQGHLRSGNLDADEWSKVTSSMVHLQQKHLYIDDSSALPPTELRSRARRIAKQHGKLGCIMVDYLQLMKVPGMGDNRVGEISEISRSLKALAKEMNCPVIALSQLNRSLENRPNKRPVMSDLRESGAIEQDADLIMFIYRDEVYNKESKEAGTAEIIIGKQRNGPIGTVRLAFEGQYTRFSNLSPEFYNQFQDDE</sequence>
<dbReference type="InterPro" id="IPR027417">
    <property type="entry name" value="P-loop_NTPase"/>
</dbReference>
<comment type="function">
    <text evidence="12">The main replicative DNA helicase, it participates in initiation and elongation during chromosome replication. Travels ahead of the DNA replisome, separating dsDNA into templates for DNA synthesis. A processive ATP-dependent 5'-3' DNA helicase it has DNA-dependent ATPase activity.</text>
</comment>
<keyword evidence="7 12" id="KW-0067">ATP-binding</keyword>
<dbReference type="NCBIfam" id="TIGR00665">
    <property type="entry name" value="DnaB"/>
    <property type="match status" value="1"/>
</dbReference>
<accession>A0A9X2B6Z2</accession>
<evidence type="ECO:0000259" key="14">
    <source>
        <dbReference type="PROSITE" id="PS51199"/>
    </source>
</evidence>
<evidence type="ECO:0000256" key="9">
    <source>
        <dbReference type="ARBA" id="ARBA00023235"/>
    </source>
</evidence>
<dbReference type="InterPro" id="IPR036185">
    <property type="entry name" value="DNA_heli_DnaB-like_N_sf"/>
</dbReference>
<reference evidence="15" key="1">
    <citation type="submission" date="2022-02" db="EMBL/GenBank/DDBJ databases">
        <title>Acinetobacter A3.8 sp. nov., isolated from Sediment (Zhairuo Island).</title>
        <authorList>
            <person name="Zheng K."/>
        </authorList>
    </citation>
    <scope>NUCLEOTIDE SEQUENCE</scope>
    <source>
        <strain evidence="15">A3.8</strain>
    </source>
</reference>
<evidence type="ECO:0000256" key="7">
    <source>
        <dbReference type="ARBA" id="ARBA00022840"/>
    </source>
</evidence>
<dbReference type="Pfam" id="PF03796">
    <property type="entry name" value="DnaB_C"/>
    <property type="match status" value="1"/>
</dbReference>
<keyword evidence="6 12" id="KW-0347">Helicase</keyword>
<protein>
    <recommendedName>
        <fullName evidence="11 12">Replicative DNA helicase</fullName>
        <ecNumber evidence="11 12">5.6.2.3</ecNumber>
    </recommendedName>
</protein>
<evidence type="ECO:0000256" key="6">
    <source>
        <dbReference type="ARBA" id="ARBA00022806"/>
    </source>
</evidence>
<dbReference type="EC" id="5.6.2.3" evidence="11 12"/>
<evidence type="ECO:0000256" key="1">
    <source>
        <dbReference type="ARBA" id="ARBA00008428"/>
    </source>
</evidence>
<feature type="region of interest" description="Disordered" evidence="13">
    <location>
        <begin position="1"/>
        <end position="31"/>
    </location>
</feature>
<evidence type="ECO:0000256" key="3">
    <source>
        <dbReference type="ARBA" id="ARBA00022705"/>
    </source>
</evidence>
<comment type="caution">
    <text evidence="15">The sequence shown here is derived from an EMBL/GenBank/DDBJ whole genome shotgun (WGS) entry which is preliminary data.</text>
</comment>
<evidence type="ECO:0000256" key="2">
    <source>
        <dbReference type="ARBA" id="ARBA00022515"/>
    </source>
</evidence>
<dbReference type="AlphaFoldDB" id="A0A9X2B6Z2"/>
<gene>
    <name evidence="15" type="primary">dnaB</name>
    <name evidence="15" type="ORF">MKI79_09990</name>
</gene>